<keyword evidence="2" id="KW-1185">Reference proteome</keyword>
<proteinExistence type="predicted"/>
<dbReference type="EMBL" id="AP022586">
    <property type="protein sequence ID" value="BBY19190.1"/>
    <property type="molecule type" value="Genomic_DNA"/>
</dbReference>
<gene>
    <name evidence="1" type="ORF">MLIT_47820</name>
</gene>
<name>A0AAD1IPM3_9MYCO</name>
<evidence type="ECO:0000313" key="2">
    <source>
        <dbReference type="Proteomes" id="UP000466607"/>
    </source>
</evidence>
<dbReference type="AlphaFoldDB" id="A0AAD1IPM3"/>
<evidence type="ECO:0000313" key="1">
    <source>
        <dbReference type="EMBL" id="BBY19190.1"/>
    </source>
</evidence>
<protein>
    <submittedName>
        <fullName evidence="1">Uncharacterized protein</fullName>
    </submittedName>
</protein>
<dbReference type="RefSeq" id="WP_134056852.1">
    <property type="nucleotide sequence ID" value="NZ_AP022586.1"/>
</dbReference>
<reference evidence="1 2" key="1">
    <citation type="journal article" date="2019" name="Emerg. Microbes Infect.">
        <title>Comprehensive subspecies identification of 175 nontuberculous mycobacteria species based on 7547 genomic profiles.</title>
        <authorList>
            <person name="Matsumoto Y."/>
            <person name="Kinjo T."/>
            <person name="Motooka D."/>
            <person name="Nabeya D."/>
            <person name="Jung N."/>
            <person name="Uechi K."/>
            <person name="Horii T."/>
            <person name="Iida T."/>
            <person name="Fujita J."/>
            <person name="Nakamura S."/>
        </authorList>
    </citation>
    <scope>NUCLEOTIDE SEQUENCE [LARGE SCALE GENOMIC DNA]</scope>
    <source>
        <strain evidence="1 2">JCM 17423</strain>
    </source>
</reference>
<organism evidence="1 2">
    <name type="scientific">Mycolicibacterium litorale</name>
    <dbReference type="NCBI Taxonomy" id="758802"/>
    <lineage>
        <taxon>Bacteria</taxon>
        <taxon>Bacillati</taxon>
        <taxon>Actinomycetota</taxon>
        <taxon>Actinomycetes</taxon>
        <taxon>Mycobacteriales</taxon>
        <taxon>Mycobacteriaceae</taxon>
        <taxon>Mycolicibacterium</taxon>
    </lineage>
</organism>
<accession>A0AAD1IPM3</accession>
<sequence length="234" mass="24577">MAGQTARALAQFVANNSNELRGGAGNDTTSGSIGEVNPELTESYAAALIPYLGAMVGDPRGTSDFEPLDPVNGAMPRTVAVFAALRTGEAAAQHLSTALAELVDDYESTFAQSAVADPASVQPRNVSLMRAARLLGAAKSSGFQSVGQYALDVGDVAAQLQYRLASGLINGPNSDISPQFFDGARLFSPNEVRGQLGESSWDEYTNQLSVFLSKSPRLTDAVTDFRATFMSSSQ</sequence>
<dbReference type="Proteomes" id="UP000466607">
    <property type="component" value="Chromosome"/>
</dbReference>